<feature type="domain" description="Fibronectin type-III" evidence="2">
    <location>
        <begin position="140"/>
        <end position="236"/>
    </location>
</feature>
<sequence length="243" mass="26863">MFADTPGPPVNLRFEEVRKNSVICKWDPPLDDGGSEILNYTLENKDNSKLEFGWSCVTATLRGCRYLVPKLIEKKEYIFRVVAENKFGPGPPCVSKPLVAKNPFANSMLVTWGTPKDNGSPILGYWVERREINSSHWALPPGPPIARVVATTDHSIEVEWDPPADNGGGEIMGYHVDKAMAGTKDWSRSTERPWKTRNFTVYGVREGAKYTVRVIACNAAGEGTPGFTDAVFVRNPAGPPKNL</sequence>
<dbReference type="Pfam" id="PF00041">
    <property type="entry name" value="fn3"/>
    <property type="match status" value="2"/>
</dbReference>
<name>A0ABV0PX08_9TELE</name>
<gene>
    <name evidence="3" type="ORF">GOODEAATRI_009975</name>
</gene>
<dbReference type="EMBL" id="JAHRIO010090535">
    <property type="protein sequence ID" value="MEQ2187943.1"/>
    <property type="molecule type" value="Genomic_DNA"/>
</dbReference>
<dbReference type="Gene3D" id="2.60.40.10">
    <property type="entry name" value="Immunoglobulins"/>
    <property type="match status" value="3"/>
</dbReference>
<dbReference type="PANTHER" id="PTHR13817:SF151">
    <property type="entry name" value="TITIN"/>
    <property type="match status" value="1"/>
</dbReference>
<dbReference type="InterPro" id="IPR050964">
    <property type="entry name" value="Striated_Muscle_Regulatory"/>
</dbReference>
<evidence type="ECO:0000259" key="2">
    <source>
        <dbReference type="PROSITE" id="PS50853"/>
    </source>
</evidence>
<reference evidence="3 4" key="1">
    <citation type="submission" date="2021-06" db="EMBL/GenBank/DDBJ databases">
        <authorList>
            <person name="Palmer J.M."/>
        </authorList>
    </citation>
    <scope>NUCLEOTIDE SEQUENCE [LARGE SCALE GENOMIC DNA]</scope>
    <source>
        <strain evidence="3 4">GA_2019</strain>
        <tissue evidence="3">Muscle</tissue>
    </source>
</reference>
<evidence type="ECO:0000313" key="3">
    <source>
        <dbReference type="EMBL" id="MEQ2187943.1"/>
    </source>
</evidence>
<accession>A0ABV0PX08</accession>
<dbReference type="PROSITE" id="PS50853">
    <property type="entry name" value="FN3"/>
    <property type="match status" value="2"/>
</dbReference>
<keyword evidence="1" id="KW-0677">Repeat</keyword>
<feature type="domain" description="Fibronectin type-III" evidence="2">
    <location>
        <begin position="8"/>
        <end position="103"/>
    </location>
</feature>
<dbReference type="CDD" id="cd00063">
    <property type="entry name" value="FN3"/>
    <property type="match status" value="2"/>
</dbReference>
<keyword evidence="4" id="KW-1185">Reference proteome</keyword>
<protein>
    <recommendedName>
        <fullName evidence="2">Fibronectin type-III domain-containing protein</fullName>
    </recommendedName>
</protein>
<dbReference type="InterPro" id="IPR036116">
    <property type="entry name" value="FN3_sf"/>
</dbReference>
<evidence type="ECO:0000313" key="4">
    <source>
        <dbReference type="Proteomes" id="UP001476798"/>
    </source>
</evidence>
<comment type="caution">
    <text evidence="3">The sequence shown here is derived from an EMBL/GenBank/DDBJ whole genome shotgun (WGS) entry which is preliminary data.</text>
</comment>
<dbReference type="PRINTS" id="PR00014">
    <property type="entry name" value="FNTYPEIII"/>
</dbReference>
<dbReference type="SMART" id="SM00060">
    <property type="entry name" value="FN3"/>
    <property type="match status" value="2"/>
</dbReference>
<dbReference type="PANTHER" id="PTHR13817">
    <property type="entry name" value="TITIN"/>
    <property type="match status" value="1"/>
</dbReference>
<organism evidence="3 4">
    <name type="scientific">Goodea atripinnis</name>
    <dbReference type="NCBI Taxonomy" id="208336"/>
    <lineage>
        <taxon>Eukaryota</taxon>
        <taxon>Metazoa</taxon>
        <taxon>Chordata</taxon>
        <taxon>Craniata</taxon>
        <taxon>Vertebrata</taxon>
        <taxon>Euteleostomi</taxon>
        <taxon>Actinopterygii</taxon>
        <taxon>Neopterygii</taxon>
        <taxon>Teleostei</taxon>
        <taxon>Neoteleostei</taxon>
        <taxon>Acanthomorphata</taxon>
        <taxon>Ovalentaria</taxon>
        <taxon>Atherinomorphae</taxon>
        <taxon>Cyprinodontiformes</taxon>
        <taxon>Goodeidae</taxon>
        <taxon>Goodea</taxon>
    </lineage>
</organism>
<dbReference type="Proteomes" id="UP001476798">
    <property type="component" value="Unassembled WGS sequence"/>
</dbReference>
<dbReference type="InterPro" id="IPR003961">
    <property type="entry name" value="FN3_dom"/>
</dbReference>
<dbReference type="SUPFAM" id="SSF49265">
    <property type="entry name" value="Fibronectin type III"/>
    <property type="match status" value="2"/>
</dbReference>
<evidence type="ECO:0000256" key="1">
    <source>
        <dbReference type="ARBA" id="ARBA00022737"/>
    </source>
</evidence>
<dbReference type="InterPro" id="IPR013783">
    <property type="entry name" value="Ig-like_fold"/>
</dbReference>
<proteinExistence type="predicted"/>